<dbReference type="Proteomes" id="UP000326780">
    <property type="component" value="Chromosome"/>
</dbReference>
<evidence type="ECO:0000256" key="1">
    <source>
        <dbReference type="SAM" id="MobiDB-lite"/>
    </source>
</evidence>
<feature type="compositionally biased region" description="Basic residues" evidence="1">
    <location>
        <begin position="335"/>
        <end position="349"/>
    </location>
</feature>
<dbReference type="Gene3D" id="3.90.1300.10">
    <property type="entry name" value="Amidase signature (AS) domain"/>
    <property type="match status" value="1"/>
</dbReference>
<feature type="compositionally biased region" description="Basic residues" evidence="1">
    <location>
        <begin position="46"/>
        <end position="63"/>
    </location>
</feature>
<dbReference type="InterPro" id="IPR023631">
    <property type="entry name" value="Amidase_dom"/>
</dbReference>
<reference evidence="3 4" key="1">
    <citation type="submission" date="2019-10" db="EMBL/GenBank/DDBJ databases">
        <title>Complete genome sequence of Variovorax paradoxus 5C-2.</title>
        <authorList>
            <person name="Gogoleva N.E."/>
            <person name="Balkin A.S."/>
        </authorList>
    </citation>
    <scope>NUCLEOTIDE SEQUENCE [LARGE SCALE GENOMIC DNA]</scope>
    <source>
        <strain evidence="3 4">5C-2</strain>
    </source>
</reference>
<feature type="region of interest" description="Disordered" evidence="1">
    <location>
        <begin position="334"/>
        <end position="357"/>
    </location>
</feature>
<feature type="compositionally biased region" description="Basic and acidic residues" evidence="1">
    <location>
        <begin position="171"/>
        <end position="190"/>
    </location>
</feature>
<evidence type="ECO:0000259" key="2">
    <source>
        <dbReference type="Pfam" id="PF01425"/>
    </source>
</evidence>
<protein>
    <recommendedName>
        <fullName evidence="2">Amidase domain-containing protein</fullName>
    </recommendedName>
</protein>
<feature type="compositionally biased region" description="Basic and acidic residues" evidence="1">
    <location>
        <begin position="23"/>
        <end position="38"/>
    </location>
</feature>
<proteinExistence type="predicted"/>
<accession>A0A5Q0MGR6</accession>
<dbReference type="Pfam" id="PF01425">
    <property type="entry name" value="Amidase"/>
    <property type="match status" value="1"/>
</dbReference>
<dbReference type="AlphaFoldDB" id="A0A5Q0MGR6"/>
<dbReference type="EMBL" id="CP045644">
    <property type="protein sequence ID" value="QFZ87745.1"/>
    <property type="molecule type" value="Genomic_DNA"/>
</dbReference>
<sequence length="528" mass="57867">MVLGKVDGILVTARGAQIQASDAGREKQCGSIHQERIHRGQTSTSFKRRRQPRRHRPGRLRRLRAPDGRASRRLRRPGRHRAGRAGAAPRGHARRTARSSDRAHRGAQPQAQRHRDAAVRACARRGSHTAAGRTIPGRALRHQGHVGPAGHAPHIGLAAAGAQHLARHQRDRCALHGGRPRDPGQDEHAGVRPQRLHRAGAVRAFAQSVGRGAFLRRLVGRCRRRGGLGHGADRACQRWRRLDPHSRVVLRPFWSHAEPQPHGRLARHRFRCGSLREPLCARQRAPVRMEPATGCAGTTEARAGARTAGRTAAEDRLLDRQCVRAASRAFSSFGARRKRKALREHRPPRRTGAPARGRRSVFHAFHGGVEQRCRSHAAHGRDAGPASRRRAGALDAVPQRAFPQATRRCRCEGRCVFRGTLAALRRLLPELRCDADTGASRRAAPLGFLGPDVPGSQLFERLLTYVSYTPIHNVAGTPAMSVPLGQSASGLPIGSQFAARVGNESMLFGLAFELERAAPWVQRKPGAV</sequence>
<name>A0A5Q0MGR6_VARPD</name>
<feature type="region of interest" description="Disordered" evidence="1">
    <location>
        <begin position="17"/>
        <end position="192"/>
    </location>
</feature>
<dbReference type="SUPFAM" id="SSF75304">
    <property type="entry name" value="Amidase signature (AS) enzymes"/>
    <property type="match status" value="1"/>
</dbReference>
<dbReference type="InterPro" id="IPR036928">
    <property type="entry name" value="AS_sf"/>
</dbReference>
<evidence type="ECO:0000313" key="3">
    <source>
        <dbReference type="EMBL" id="QFZ87745.1"/>
    </source>
</evidence>
<feature type="domain" description="Amidase" evidence="2">
    <location>
        <begin position="461"/>
        <end position="507"/>
    </location>
</feature>
<feature type="compositionally biased region" description="Basic residues" evidence="1">
    <location>
        <begin position="71"/>
        <end position="83"/>
    </location>
</feature>
<evidence type="ECO:0000313" key="4">
    <source>
        <dbReference type="Proteomes" id="UP000326780"/>
    </source>
</evidence>
<gene>
    <name evidence="3" type="ORF">GFK26_25125</name>
</gene>
<organism evidence="3 4">
    <name type="scientific">Variovorax paradoxus</name>
    <dbReference type="NCBI Taxonomy" id="34073"/>
    <lineage>
        <taxon>Bacteria</taxon>
        <taxon>Pseudomonadati</taxon>
        <taxon>Pseudomonadota</taxon>
        <taxon>Betaproteobacteria</taxon>
        <taxon>Burkholderiales</taxon>
        <taxon>Comamonadaceae</taxon>
        <taxon>Variovorax</taxon>
    </lineage>
</organism>